<dbReference type="RefSeq" id="XP_012947008.1">
    <property type="nucleotide sequence ID" value="XM_013091554.2"/>
</dbReference>
<protein>
    <submittedName>
        <fullName evidence="2 3">Uncharacterized protein LOC101860002 isoform X1</fullName>
    </submittedName>
</protein>
<keyword evidence="1" id="KW-1185">Reference proteome</keyword>
<evidence type="ECO:0000313" key="2">
    <source>
        <dbReference type="RefSeq" id="XP_005092111.1"/>
    </source>
</evidence>
<proteinExistence type="predicted"/>
<sequence length="223" mass="25317">MSAEFPAYFHSNLRQPPTTLCSVHVDEKMKDWERGNFKTERSPYVVNGVPISRSVEGCCIKDPCSCRSDVIFYNGQAYDQKPYIECHLRTRPGDVMYLEGKLIPPFNPGKSISRFGAYRSRGKPPQSQCFNNTKFGRGLHPCCTASKYNDSVPPYHNTHNQAFTREGLPYGETLGFFRFKPTKICDCRPVPVQRLGECCTCEPGEYNPAQYVQDDCPPRPCCC</sequence>
<evidence type="ECO:0000313" key="1">
    <source>
        <dbReference type="Proteomes" id="UP000694888"/>
    </source>
</evidence>
<name>A0ABM1AG58_APLCA</name>
<dbReference type="RefSeq" id="XP_005092111.1">
    <property type="nucleotide sequence ID" value="XM_005092054.2"/>
</dbReference>
<organism evidence="1 3">
    <name type="scientific">Aplysia californica</name>
    <name type="common">California sea hare</name>
    <dbReference type="NCBI Taxonomy" id="6500"/>
    <lineage>
        <taxon>Eukaryota</taxon>
        <taxon>Metazoa</taxon>
        <taxon>Spiralia</taxon>
        <taxon>Lophotrochozoa</taxon>
        <taxon>Mollusca</taxon>
        <taxon>Gastropoda</taxon>
        <taxon>Heterobranchia</taxon>
        <taxon>Euthyneura</taxon>
        <taxon>Tectipleura</taxon>
        <taxon>Aplysiida</taxon>
        <taxon>Aplysioidea</taxon>
        <taxon>Aplysiidae</taxon>
        <taxon>Aplysia</taxon>
    </lineage>
</organism>
<evidence type="ECO:0000313" key="3">
    <source>
        <dbReference type="RefSeq" id="XP_012947008.1"/>
    </source>
</evidence>
<accession>A0ABM1AG58</accession>
<dbReference type="Proteomes" id="UP000694888">
    <property type="component" value="Unplaced"/>
</dbReference>
<dbReference type="GeneID" id="101860002"/>
<gene>
    <name evidence="2 3" type="primary">LOC101860002</name>
</gene>
<reference evidence="2 3" key="1">
    <citation type="submission" date="2025-05" db="UniProtKB">
        <authorList>
            <consortium name="RefSeq"/>
        </authorList>
    </citation>
    <scope>IDENTIFICATION</scope>
</reference>